<sequence>MRKEDRADLFRTRLNQRLAASGKSRSALAREAGVDRSTIAQLLSGDDVRLPNAHLAAECAAALGVSADWLLGLSERPEPAAEVLSASFRIASARRTPADEQIIAWHQEAAGHKIRYVPATIPDLLKTEALLEWEYAAFLDKTPEQARRAMRETVEWLRAPGSDYEICVPIDMIRSLARGEGYWAGLGEDVRAAQIDFMAERCEKLYPSLRLYLYDARKVFSAPITVFGRLLAVVYVGQFYLVYRESRQVQALTEHFDILVRESEVEARNAGAIIRGFMDEDRGSRPGAQA</sequence>
<evidence type="ECO:0000256" key="1">
    <source>
        <dbReference type="SAM" id="Phobius"/>
    </source>
</evidence>
<dbReference type="SUPFAM" id="SSF47413">
    <property type="entry name" value="lambda repressor-like DNA-binding domains"/>
    <property type="match status" value="1"/>
</dbReference>
<keyword evidence="1" id="KW-0812">Transmembrane</keyword>
<dbReference type="RefSeq" id="WP_133282505.1">
    <property type="nucleotide sequence ID" value="NZ_SMSI01000001.1"/>
</dbReference>
<feature type="transmembrane region" description="Helical" evidence="1">
    <location>
        <begin position="219"/>
        <end position="243"/>
    </location>
</feature>
<evidence type="ECO:0000259" key="2">
    <source>
        <dbReference type="PROSITE" id="PS50943"/>
    </source>
</evidence>
<dbReference type="Gene3D" id="1.10.260.40">
    <property type="entry name" value="lambda repressor-like DNA-binding domains"/>
    <property type="match status" value="1"/>
</dbReference>
<evidence type="ECO:0000313" key="3">
    <source>
        <dbReference type="EMBL" id="TDH37667.1"/>
    </source>
</evidence>
<dbReference type="PROSITE" id="PS50943">
    <property type="entry name" value="HTH_CROC1"/>
    <property type="match status" value="1"/>
</dbReference>
<comment type="caution">
    <text evidence="3">The sequence shown here is derived from an EMBL/GenBank/DDBJ whole genome shotgun (WGS) entry which is preliminary data.</text>
</comment>
<dbReference type="EMBL" id="SMSI01000001">
    <property type="protein sequence ID" value="TDH37667.1"/>
    <property type="molecule type" value="Genomic_DNA"/>
</dbReference>
<dbReference type="Proteomes" id="UP000295131">
    <property type="component" value="Unassembled WGS sequence"/>
</dbReference>
<gene>
    <name evidence="3" type="ORF">E2A64_00535</name>
</gene>
<reference evidence="3 4" key="1">
    <citation type="journal article" date="2013" name="Int. J. Syst. Evol. Microbiol.">
        <title>Hoeflea suaedae sp. nov., an endophytic bacterium isolated from the root of the halophyte Suaeda maritima.</title>
        <authorList>
            <person name="Chung E.J."/>
            <person name="Park J.A."/>
            <person name="Pramanik P."/>
            <person name="Bibi F."/>
            <person name="Jeon C.O."/>
            <person name="Chung Y.R."/>
        </authorList>
    </citation>
    <scope>NUCLEOTIDE SEQUENCE [LARGE SCALE GENOMIC DNA]</scope>
    <source>
        <strain evidence="3 4">YC6898</strain>
    </source>
</reference>
<dbReference type="InterPro" id="IPR001387">
    <property type="entry name" value="Cro/C1-type_HTH"/>
</dbReference>
<protein>
    <submittedName>
        <fullName evidence="3">XRE family transcriptional regulator</fullName>
    </submittedName>
</protein>
<feature type="domain" description="HTH cro/C1-type" evidence="2">
    <location>
        <begin position="14"/>
        <end position="70"/>
    </location>
</feature>
<accession>A0A4R5PME4</accession>
<dbReference type="OrthoDB" id="8895516at2"/>
<dbReference type="AlphaFoldDB" id="A0A4R5PME4"/>
<keyword evidence="1" id="KW-0472">Membrane</keyword>
<dbReference type="GO" id="GO:0003677">
    <property type="term" value="F:DNA binding"/>
    <property type="evidence" value="ECO:0007669"/>
    <property type="project" value="InterPro"/>
</dbReference>
<dbReference type="Pfam" id="PF01381">
    <property type="entry name" value="HTH_3"/>
    <property type="match status" value="1"/>
</dbReference>
<keyword evidence="4" id="KW-1185">Reference proteome</keyword>
<dbReference type="CDD" id="cd00093">
    <property type="entry name" value="HTH_XRE"/>
    <property type="match status" value="1"/>
</dbReference>
<keyword evidence="1" id="KW-1133">Transmembrane helix</keyword>
<organism evidence="3 4">
    <name type="scientific">Pseudohoeflea suaedae</name>
    <dbReference type="NCBI Taxonomy" id="877384"/>
    <lineage>
        <taxon>Bacteria</taxon>
        <taxon>Pseudomonadati</taxon>
        <taxon>Pseudomonadota</taxon>
        <taxon>Alphaproteobacteria</taxon>
        <taxon>Hyphomicrobiales</taxon>
        <taxon>Rhizobiaceae</taxon>
        <taxon>Pseudohoeflea</taxon>
    </lineage>
</organism>
<evidence type="ECO:0000313" key="4">
    <source>
        <dbReference type="Proteomes" id="UP000295131"/>
    </source>
</evidence>
<name>A0A4R5PME4_9HYPH</name>
<proteinExistence type="predicted"/>
<dbReference type="InterPro" id="IPR010982">
    <property type="entry name" value="Lambda_DNA-bd_dom_sf"/>
</dbReference>
<dbReference type="SMART" id="SM00530">
    <property type="entry name" value="HTH_XRE"/>
    <property type="match status" value="1"/>
</dbReference>